<organism evidence="2">
    <name type="scientific">Tetraselmis sp. GSL018</name>
    <dbReference type="NCBI Taxonomy" id="582737"/>
    <lineage>
        <taxon>Eukaryota</taxon>
        <taxon>Viridiplantae</taxon>
        <taxon>Chlorophyta</taxon>
        <taxon>core chlorophytes</taxon>
        <taxon>Chlorodendrophyceae</taxon>
        <taxon>Chlorodendrales</taxon>
        <taxon>Chlorodendraceae</taxon>
        <taxon>Tetraselmis</taxon>
    </lineage>
</organism>
<feature type="region of interest" description="Disordered" evidence="1">
    <location>
        <begin position="207"/>
        <end position="277"/>
    </location>
</feature>
<feature type="region of interest" description="Disordered" evidence="1">
    <location>
        <begin position="1"/>
        <end position="48"/>
    </location>
</feature>
<proteinExistence type="predicted"/>
<feature type="compositionally biased region" description="Polar residues" evidence="1">
    <location>
        <begin position="219"/>
        <end position="231"/>
    </location>
</feature>
<feature type="compositionally biased region" description="Basic and acidic residues" evidence="1">
    <location>
        <begin position="145"/>
        <end position="164"/>
    </location>
</feature>
<evidence type="ECO:0000313" key="3">
    <source>
        <dbReference type="EMBL" id="JAC74891.1"/>
    </source>
</evidence>
<protein>
    <submittedName>
        <fullName evidence="2">Uncharacterized protein</fullName>
    </submittedName>
</protein>
<dbReference type="EMBL" id="GBEZ01016063">
    <property type="protein sequence ID" value="JAC70154.1"/>
    <property type="molecule type" value="Transcribed_RNA"/>
</dbReference>
<gene>
    <name evidence="3" type="ORF">TSPGSL018_24734</name>
    <name evidence="2" type="ORF">TSPGSL018_4779</name>
</gene>
<dbReference type="AlphaFoldDB" id="A0A061RHC7"/>
<feature type="region of interest" description="Disordered" evidence="1">
    <location>
        <begin position="145"/>
        <end position="186"/>
    </location>
</feature>
<evidence type="ECO:0000313" key="2">
    <source>
        <dbReference type="EMBL" id="JAC70154.1"/>
    </source>
</evidence>
<name>A0A061RHC7_9CHLO</name>
<dbReference type="EMBL" id="GBEZ01010832">
    <property type="protein sequence ID" value="JAC74891.1"/>
    <property type="molecule type" value="Transcribed_RNA"/>
</dbReference>
<feature type="compositionally biased region" description="Polar residues" evidence="1">
    <location>
        <begin position="32"/>
        <end position="43"/>
    </location>
</feature>
<evidence type="ECO:0000256" key="1">
    <source>
        <dbReference type="SAM" id="MobiDB-lite"/>
    </source>
</evidence>
<reference evidence="2" key="1">
    <citation type="submission" date="2014-05" db="EMBL/GenBank/DDBJ databases">
        <title>The transcriptome of the halophilic microalga Tetraselmis sp. GSL018 isolated from the Great Salt Lake, Utah.</title>
        <authorList>
            <person name="Jinkerson R.E."/>
            <person name="D'Adamo S."/>
            <person name="Posewitz M.C."/>
        </authorList>
    </citation>
    <scope>NUCLEOTIDE SEQUENCE</scope>
    <source>
        <strain evidence="2">GSL018</strain>
    </source>
</reference>
<sequence>MRPFLCCGGVEAHPPQTRSRATAVSEEEFHPQGNSPEGATGHTSPRESGEFLLTRGRTSFINDEISRDIRAARDLALQHSQQDQSSQEGETFVGINAAYVPLDPEDPNSFLVPTWSLRCMSNRMSERTPEHIAERKQRFRRNPLEAHKEQSQVIEEQRKLKDKYGSPLSRAKTTMPGPGLNKSLTGPQIGIFRGSVLGIGAAMRRTNGEPSVDIRPRRTISSTQSQPISYNSPPPSPLRRTKHSSAKSESATKKDSSQVPGPAGGDLKDRRHTSHPS</sequence>
<accession>A0A061RHC7</accession>